<proteinExistence type="predicted"/>
<dbReference type="WBParaSite" id="TREG1_138470.1">
    <property type="protein sequence ID" value="TREG1_138470.1"/>
    <property type="gene ID" value="TREG1_138470"/>
</dbReference>
<feature type="signal peptide" evidence="1">
    <location>
        <begin position="1"/>
        <end position="26"/>
    </location>
</feature>
<reference evidence="3" key="2">
    <citation type="submission" date="2023-11" db="UniProtKB">
        <authorList>
            <consortium name="WormBaseParasite"/>
        </authorList>
    </citation>
    <scope>IDENTIFICATION</scope>
</reference>
<sequence>MVFQMTKLNLIIFISVSIVSFEVIESGEMPYVISFDKSGEKQVIKLWGVEFTLNNEYKVIVTGSNCTWTVDMKQANDVEVAKGGGTRDGSLVCKDWNRFQTIMPIPNQIK</sequence>
<name>A0AA85J1W0_TRIRE</name>
<keyword evidence="1" id="KW-0732">Signal</keyword>
<reference evidence="2" key="1">
    <citation type="submission" date="2022-06" db="EMBL/GenBank/DDBJ databases">
        <authorList>
            <person name="Berger JAMES D."/>
            <person name="Berger JAMES D."/>
        </authorList>
    </citation>
    <scope>NUCLEOTIDE SEQUENCE [LARGE SCALE GENOMIC DNA]</scope>
</reference>
<feature type="chain" id="PRO_5041714915" evidence="1">
    <location>
        <begin position="27"/>
        <end position="110"/>
    </location>
</feature>
<dbReference type="Proteomes" id="UP000050795">
    <property type="component" value="Unassembled WGS sequence"/>
</dbReference>
<accession>A0AA85J1W0</accession>
<keyword evidence="2" id="KW-1185">Reference proteome</keyword>
<protein>
    <submittedName>
        <fullName evidence="3">Uncharacterized protein</fullName>
    </submittedName>
</protein>
<evidence type="ECO:0000256" key="1">
    <source>
        <dbReference type="SAM" id="SignalP"/>
    </source>
</evidence>
<evidence type="ECO:0000313" key="3">
    <source>
        <dbReference type="WBParaSite" id="TREG1_138470.1"/>
    </source>
</evidence>
<organism evidence="2 3">
    <name type="scientific">Trichobilharzia regenti</name>
    <name type="common">Nasal bird schistosome</name>
    <dbReference type="NCBI Taxonomy" id="157069"/>
    <lineage>
        <taxon>Eukaryota</taxon>
        <taxon>Metazoa</taxon>
        <taxon>Spiralia</taxon>
        <taxon>Lophotrochozoa</taxon>
        <taxon>Platyhelminthes</taxon>
        <taxon>Trematoda</taxon>
        <taxon>Digenea</taxon>
        <taxon>Strigeidida</taxon>
        <taxon>Schistosomatoidea</taxon>
        <taxon>Schistosomatidae</taxon>
        <taxon>Trichobilharzia</taxon>
    </lineage>
</organism>
<dbReference type="AlphaFoldDB" id="A0AA85J1W0"/>
<evidence type="ECO:0000313" key="2">
    <source>
        <dbReference type="Proteomes" id="UP000050795"/>
    </source>
</evidence>